<proteinExistence type="predicted"/>
<dbReference type="SUPFAM" id="SSF55469">
    <property type="entry name" value="FMN-dependent nitroreductase-like"/>
    <property type="match status" value="2"/>
</dbReference>
<name>A0A1G2DSD0_9BACT</name>
<evidence type="ECO:0000313" key="1">
    <source>
        <dbReference type="EMBL" id="OGZ16446.1"/>
    </source>
</evidence>
<dbReference type="Proteomes" id="UP000178106">
    <property type="component" value="Unassembled WGS sequence"/>
</dbReference>
<organism evidence="1 2">
    <name type="scientific">Candidatus Lloydbacteria bacterium RIFOXYC12_FULL_46_25</name>
    <dbReference type="NCBI Taxonomy" id="1798670"/>
    <lineage>
        <taxon>Bacteria</taxon>
        <taxon>Candidatus Lloydiibacteriota</taxon>
    </lineage>
</organism>
<dbReference type="InterPro" id="IPR000415">
    <property type="entry name" value="Nitroreductase-like"/>
</dbReference>
<sequence length="350" mass="39152">MKKILEEILDKAAYAPSGDNSQPWWFTIGENNIDVHLVPGRDNPILNFRLSGSYFAHGALIRNIEILASAHQFRTETTLLPDPEDSNFVARIHFYKDATIRKDPLTLAITDRCTNRKPYASKPIPGDFITEIRNIGERIQSGKLLLIEDKAKIVSVANSLVVMERTALETKAVHQLFFDTIVWTKEEEAAKEKGLHIKTLELPTPIQGLFRIIRHWNIANALNHIGLSRLAAKGNAKAYATAPLMGVIAMQGSSTEDYIRAGMAFQEIWLTATARGVALHPVAGLLYLTQRILSNEECPWSEKHSLRIIDAYKNIQTNFETGNTTLAMLFRAGYAEEPTARAGKRPPVIK</sequence>
<dbReference type="Gene3D" id="3.40.109.10">
    <property type="entry name" value="NADH Oxidase"/>
    <property type="match status" value="1"/>
</dbReference>
<comment type="caution">
    <text evidence="1">The sequence shown here is derived from an EMBL/GenBank/DDBJ whole genome shotgun (WGS) entry which is preliminary data.</text>
</comment>
<evidence type="ECO:0000313" key="2">
    <source>
        <dbReference type="Proteomes" id="UP000178106"/>
    </source>
</evidence>
<gene>
    <name evidence="1" type="ORF">A2494_03625</name>
</gene>
<dbReference type="GO" id="GO:0016491">
    <property type="term" value="F:oxidoreductase activity"/>
    <property type="evidence" value="ECO:0007669"/>
    <property type="project" value="InterPro"/>
</dbReference>
<accession>A0A1G2DSD0</accession>
<protein>
    <submittedName>
        <fullName evidence="1">Uncharacterized protein</fullName>
    </submittedName>
</protein>
<dbReference type="AlphaFoldDB" id="A0A1G2DSD0"/>
<dbReference type="EMBL" id="MHLU01000174">
    <property type="protein sequence ID" value="OGZ16446.1"/>
    <property type="molecule type" value="Genomic_DNA"/>
</dbReference>
<reference evidence="1 2" key="1">
    <citation type="journal article" date="2016" name="Nat. Commun.">
        <title>Thousands of microbial genomes shed light on interconnected biogeochemical processes in an aquifer system.</title>
        <authorList>
            <person name="Anantharaman K."/>
            <person name="Brown C.T."/>
            <person name="Hug L.A."/>
            <person name="Sharon I."/>
            <person name="Castelle C.J."/>
            <person name="Probst A.J."/>
            <person name="Thomas B.C."/>
            <person name="Singh A."/>
            <person name="Wilkins M.J."/>
            <person name="Karaoz U."/>
            <person name="Brodie E.L."/>
            <person name="Williams K.H."/>
            <person name="Hubbard S.S."/>
            <person name="Banfield J.F."/>
        </authorList>
    </citation>
    <scope>NUCLEOTIDE SEQUENCE [LARGE SCALE GENOMIC DNA]</scope>
</reference>